<dbReference type="EMBL" id="CAKOFQ010006713">
    <property type="protein sequence ID" value="CAH1964208.1"/>
    <property type="molecule type" value="Genomic_DNA"/>
</dbReference>
<evidence type="ECO:0000256" key="1">
    <source>
        <dbReference type="SAM" id="MobiDB-lite"/>
    </source>
</evidence>
<reference evidence="2" key="1">
    <citation type="submission" date="2022-03" db="EMBL/GenBank/DDBJ databases">
        <authorList>
            <person name="Sayadi A."/>
        </authorList>
    </citation>
    <scope>NUCLEOTIDE SEQUENCE</scope>
</reference>
<evidence type="ECO:0000313" key="2">
    <source>
        <dbReference type="EMBL" id="CAH1964208.1"/>
    </source>
</evidence>
<protein>
    <submittedName>
        <fullName evidence="2">Uncharacterized protein</fullName>
    </submittedName>
</protein>
<comment type="caution">
    <text evidence="2">The sequence shown here is derived from an EMBL/GenBank/DDBJ whole genome shotgun (WGS) entry which is preliminary data.</text>
</comment>
<keyword evidence="3" id="KW-1185">Reference proteome</keyword>
<evidence type="ECO:0000313" key="3">
    <source>
        <dbReference type="Proteomes" id="UP001152888"/>
    </source>
</evidence>
<dbReference type="AlphaFoldDB" id="A0A9P0P3R4"/>
<feature type="compositionally biased region" description="Polar residues" evidence="1">
    <location>
        <begin position="128"/>
        <end position="146"/>
    </location>
</feature>
<gene>
    <name evidence="2" type="ORF">ACAOBT_LOCUS5664</name>
</gene>
<dbReference type="Proteomes" id="UP001152888">
    <property type="component" value="Unassembled WGS sequence"/>
</dbReference>
<accession>A0A9P0P3R4</accession>
<sequence length="183" mass="19997">MQLQLRLHLAVVHGVSCFDKFNDDKDVEMVRDATANLPGTSTKAYSRRETSTLVNVEPPKKFNLSGGAVESTIKLHMSGGTVESPIKLNMSGGTVESTMKSDTSGCNVVSPIRLNMSVRSFEFSNKSNISEGTVESPNKSDSSEGNVVSPKEFNMSRDNVQPCKRFMSGGSFIEVKKDEFSEF</sequence>
<proteinExistence type="predicted"/>
<feature type="region of interest" description="Disordered" evidence="1">
    <location>
        <begin position="128"/>
        <end position="156"/>
    </location>
</feature>
<organism evidence="2 3">
    <name type="scientific">Acanthoscelides obtectus</name>
    <name type="common">Bean weevil</name>
    <name type="synonym">Bruchus obtectus</name>
    <dbReference type="NCBI Taxonomy" id="200917"/>
    <lineage>
        <taxon>Eukaryota</taxon>
        <taxon>Metazoa</taxon>
        <taxon>Ecdysozoa</taxon>
        <taxon>Arthropoda</taxon>
        <taxon>Hexapoda</taxon>
        <taxon>Insecta</taxon>
        <taxon>Pterygota</taxon>
        <taxon>Neoptera</taxon>
        <taxon>Endopterygota</taxon>
        <taxon>Coleoptera</taxon>
        <taxon>Polyphaga</taxon>
        <taxon>Cucujiformia</taxon>
        <taxon>Chrysomeloidea</taxon>
        <taxon>Chrysomelidae</taxon>
        <taxon>Bruchinae</taxon>
        <taxon>Bruchini</taxon>
        <taxon>Acanthoscelides</taxon>
    </lineage>
</organism>
<name>A0A9P0P3R4_ACAOB</name>